<dbReference type="InterPro" id="IPR028939">
    <property type="entry name" value="P5C_Rdtase_cat_N"/>
</dbReference>
<organism evidence="9 10">
    <name type="scientific">Tsukamurella soli</name>
    <dbReference type="NCBI Taxonomy" id="644556"/>
    <lineage>
        <taxon>Bacteria</taxon>
        <taxon>Bacillati</taxon>
        <taxon>Actinomycetota</taxon>
        <taxon>Actinomycetes</taxon>
        <taxon>Mycobacteriales</taxon>
        <taxon>Tsukamurellaceae</taxon>
        <taxon>Tsukamurella</taxon>
    </lineage>
</organism>
<comment type="pathway">
    <text evidence="4 6">Amino-acid biosynthesis; L-proline biosynthesis; L-proline from L-glutamate 5-semialdehyde: step 1/1.</text>
</comment>
<dbReference type="PIRSF" id="PIRSF000193">
    <property type="entry name" value="Pyrrol-5-carb_rd"/>
    <property type="match status" value="1"/>
</dbReference>
<proteinExistence type="inferred from homology"/>
<evidence type="ECO:0000313" key="10">
    <source>
        <dbReference type="Proteomes" id="UP001500635"/>
    </source>
</evidence>
<evidence type="ECO:0000313" key="9">
    <source>
        <dbReference type="EMBL" id="GAA4384854.1"/>
    </source>
</evidence>
<evidence type="ECO:0000256" key="5">
    <source>
        <dbReference type="NCBIfam" id="TIGR00112"/>
    </source>
</evidence>
<keyword evidence="4" id="KW-0963">Cytoplasm</keyword>
<dbReference type="RefSeq" id="WP_344990568.1">
    <property type="nucleotide sequence ID" value="NZ_BAABFR010000005.1"/>
</dbReference>
<gene>
    <name evidence="4 9" type="primary">proC</name>
    <name evidence="9" type="ORF">GCM10023147_05870</name>
</gene>
<comment type="similarity">
    <text evidence="1 4 6">Belongs to the pyrroline-5-carboxylate reductase family.</text>
</comment>
<accession>A0ABP8J4P5</accession>
<evidence type="ECO:0000256" key="4">
    <source>
        <dbReference type="HAMAP-Rule" id="MF_01925"/>
    </source>
</evidence>
<comment type="function">
    <text evidence="4">Catalyzes the reduction of 1-pyrroline-5-carboxylate (PCA) to L-proline.</text>
</comment>
<keyword evidence="3 4" id="KW-0560">Oxidoreductase</keyword>
<dbReference type="Pfam" id="PF14748">
    <property type="entry name" value="P5CR_dimer"/>
    <property type="match status" value="1"/>
</dbReference>
<dbReference type="SUPFAM" id="SSF51735">
    <property type="entry name" value="NAD(P)-binding Rossmann-fold domains"/>
    <property type="match status" value="1"/>
</dbReference>
<dbReference type="PANTHER" id="PTHR11645">
    <property type="entry name" value="PYRROLINE-5-CARBOXYLATE REDUCTASE"/>
    <property type="match status" value="1"/>
</dbReference>
<reference evidence="10" key="1">
    <citation type="journal article" date="2019" name="Int. J. Syst. Evol. Microbiol.">
        <title>The Global Catalogue of Microorganisms (GCM) 10K type strain sequencing project: providing services to taxonomists for standard genome sequencing and annotation.</title>
        <authorList>
            <consortium name="The Broad Institute Genomics Platform"/>
            <consortium name="The Broad Institute Genome Sequencing Center for Infectious Disease"/>
            <person name="Wu L."/>
            <person name="Ma J."/>
        </authorList>
    </citation>
    <scope>NUCLEOTIDE SEQUENCE [LARGE SCALE GENOMIC DNA]</scope>
    <source>
        <strain evidence="10">JCM 17688</strain>
    </source>
</reference>
<evidence type="ECO:0000256" key="1">
    <source>
        <dbReference type="ARBA" id="ARBA00005525"/>
    </source>
</evidence>
<keyword evidence="4 6" id="KW-0641">Proline biosynthesis</keyword>
<dbReference type="EC" id="1.5.1.2" evidence="4 5"/>
<dbReference type="HAMAP" id="MF_01925">
    <property type="entry name" value="P5C_reductase"/>
    <property type="match status" value="1"/>
</dbReference>
<dbReference type="Pfam" id="PF03807">
    <property type="entry name" value="F420_oxidored"/>
    <property type="match status" value="1"/>
</dbReference>
<dbReference type="InterPro" id="IPR053790">
    <property type="entry name" value="P5CR-like_CS"/>
</dbReference>
<dbReference type="Gene3D" id="3.40.50.720">
    <property type="entry name" value="NAD(P)-binding Rossmann-like Domain"/>
    <property type="match status" value="1"/>
</dbReference>
<dbReference type="PANTHER" id="PTHR11645:SF0">
    <property type="entry name" value="PYRROLINE-5-CARBOXYLATE REDUCTASE 3"/>
    <property type="match status" value="1"/>
</dbReference>
<keyword evidence="2 4" id="KW-0521">NADP</keyword>
<comment type="catalytic activity">
    <reaction evidence="4">
        <text>L-proline + NAD(+) = (S)-1-pyrroline-5-carboxylate + NADH + 2 H(+)</text>
        <dbReference type="Rhea" id="RHEA:14105"/>
        <dbReference type="ChEBI" id="CHEBI:15378"/>
        <dbReference type="ChEBI" id="CHEBI:17388"/>
        <dbReference type="ChEBI" id="CHEBI:57540"/>
        <dbReference type="ChEBI" id="CHEBI:57945"/>
        <dbReference type="ChEBI" id="CHEBI:60039"/>
        <dbReference type="EC" id="1.5.1.2"/>
    </reaction>
</comment>
<feature type="domain" description="Pyrroline-5-carboxylate reductase catalytic N-terminal" evidence="7">
    <location>
        <begin position="3"/>
        <end position="94"/>
    </location>
</feature>
<comment type="catalytic activity">
    <reaction evidence="4 6">
        <text>L-proline + NADP(+) = (S)-1-pyrroline-5-carboxylate + NADPH + 2 H(+)</text>
        <dbReference type="Rhea" id="RHEA:14109"/>
        <dbReference type="ChEBI" id="CHEBI:15378"/>
        <dbReference type="ChEBI" id="CHEBI:17388"/>
        <dbReference type="ChEBI" id="CHEBI:57783"/>
        <dbReference type="ChEBI" id="CHEBI:58349"/>
        <dbReference type="ChEBI" id="CHEBI:60039"/>
        <dbReference type="EC" id="1.5.1.2"/>
    </reaction>
</comment>
<dbReference type="SUPFAM" id="SSF48179">
    <property type="entry name" value="6-phosphogluconate dehydrogenase C-terminal domain-like"/>
    <property type="match status" value="1"/>
</dbReference>
<evidence type="ECO:0000256" key="2">
    <source>
        <dbReference type="ARBA" id="ARBA00022857"/>
    </source>
</evidence>
<evidence type="ECO:0000256" key="3">
    <source>
        <dbReference type="ARBA" id="ARBA00023002"/>
    </source>
</evidence>
<evidence type="ECO:0000256" key="6">
    <source>
        <dbReference type="RuleBase" id="RU003903"/>
    </source>
</evidence>
<dbReference type="Proteomes" id="UP001500635">
    <property type="component" value="Unassembled WGS sequence"/>
</dbReference>
<dbReference type="InterPro" id="IPR036291">
    <property type="entry name" value="NAD(P)-bd_dom_sf"/>
</dbReference>
<dbReference type="NCBIfam" id="TIGR00112">
    <property type="entry name" value="proC"/>
    <property type="match status" value="1"/>
</dbReference>
<dbReference type="InterPro" id="IPR008927">
    <property type="entry name" value="6-PGluconate_DH-like_C_sf"/>
</dbReference>
<dbReference type="PROSITE" id="PS00521">
    <property type="entry name" value="P5CR"/>
    <property type="match status" value="1"/>
</dbReference>
<dbReference type="EMBL" id="BAABFR010000005">
    <property type="protein sequence ID" value="GAA4384854.1"/>
    <property type="molecule type" value="Genomic_DNA"/>
</dbReference>
<dbReference type="InterPro" id="IPR029036">
    <property type="entry name" value="P5CR_dimer"/>
</dbReference>
<dbReference type="InterPro" id="IPR000304">
    <property type="entry name" value="Pyrroline-COOH_reductase"/>
</dbReference>
<sequence>MNITLIGGGRIAEALLGGLIAAGREAGTLTVVEPSSERAAALEKRYGVRATTVAADGLAGADIAVVAVKPDVVDAVLPAIAAAGTGLVVTVAAGVPISRYEAVLPAGTAVVRVMPNTAMLVGRSMSGVSGGSAATPENVALVGELLGTVGKVLVVPESKLDAVTALSGSGPAYLFLVAEAMIDAGVDLGLTRDQAATLATETIAGAGALMVETSSSPTELRAGVTSPGGTTAAAVRELEKNGLRPAFYAATRACAERSAELGGR</sequence>
<dbReference type="Gene3D" id="1.10.3730.10">
    <property type="entry name" value="ProC C-terminal domain-like"/>
    <property type="match status" value="1"/>
</dbReference>
<evidence type="ECO:0000259" key="8">
    <source>
        <dbReference type="Pfam" id="PF14748"/>
    </source>
</evidence>
<keyword evidence="10" id="KW-1185">Reference proteome</keyword>
<name>A0ABP8J4P5_9ACTN</name>
<feature type="domain" description="Pyrroline-5-carboxylate reductase dimerisation" evidence="8">
    <location>
        <begin position="157"/>
        <end position="261"/>
    </location>
</feature>
<keyword evidence="4 6" id="KW-0028">Amino-acid biosynthesis</keyword>
<evidence type="ECO:0000259" key="7">
    <source>
        <dbReference type="Pfam" id="PF03807"/>
    </source>
</evidence>
<protein>
    <recommendedName>
        <fullName evidence="4 5">Pyrroline-5-carboxylate reductase</fullName>
        <shortName evidence="4">P5C reductase</shortName>
        <shortName evidence="4">P5CR</shortName>
        <ecNumber evidence="4 5">1.5.1.2</ecNumber>
    </recommendedName>
    <alternativeName>
        <fullName evidence="4">PCA reductase</fullName>
    </alternativeName>
</protein>
<comment type="caution">
    <text evidence="9">The sequence shown here is derived from an EMBL/GenBank/DDBJ whole genome shotgun (WGS) entry which is preliminary data.</text>
</comment>
<comment type="subcellular location">
    <subcellularLocation>
        <location evidence="4">Cytoplasm</location>
    </subcellularLocation>
</comment>